<evidence type="ECO:0000313" key="11">
    <source>
        <dbReference type="Proteomes" id="UP000799777"/>
    </source>
</evidence>
<dbReference type="OrthoDB" id="6123at2759"/>
<feature type="compositionally biased region" description="Basic and acidic residues" evidence="8">
    <location>
        <begin position="259"/>
        <end position="270"/>
    </location>
</feature>
<feature type="compositionally biased region" description="Basic and acidic residues" evidence="8">
    <location>
        <begin position="728"/>
        <end position="771"/>
    </location>
</feature>
<comment type="similarity">
    <text evidence="3">Belongs to the INCENP family.</text>
</comment>
<feature type="compositionally biased region" description="Basic residues" evidence="8">
    <location>
        <begin position="68"/>
        <end position="80"/>
    </location>
</feature>
<feature type="compositionally biased region" description="Low complexity" evidence="8">
    <location>
        <begin position="956"/>
        <end position="973"/>
    </location>
</feature>
<feature type="region of interest" description="Disordered" evidence="8">
    <location>
        <begin position="654"/>
        <end position="1046"/>
    </location>
</feature>
<feature type="region of interest" description="Disordered" evidence="8">
    <location>
        <begin position="1064"/>
        <end position="1085"/>
    </location>
</feature>
<dbReference type="EMBL" id="ML978154">
    <property type="protein sequence ID" value="KAF2036752.1"/>
    <property type="molecule type" value="Genomic_DNA"/>
</dbReference>
<feature type="compositionally biased region" description="Polar residues" evidence="8">
    <location>
        <begin position="781"/>
        <end position="820"/>
    </location>
</feature>
<gene>
    <name evidence="10" type="ORF">EK21DRAFT_83688</name>
</gene>
<keyword evidence="4" id="KW-0963">Cytoplasm</keyword>
<dbReference type="InterPro" id="IPR005635">
    <property type="entry name" value="Inner_centromere_prot_ARK-bd"/>
</dbReference>
<feature type="region of interest" description="Disordered" evidence="8">
    <location>
        <begin position="519"/>
        <end position="634"/>
    </location>
</feature>
<feature type="compositionally biased region" description="Polar residues" evidence="8">
    <location>
        <begin position="992"/>
        <end position="1002"/>
    </location>
</feature>
<evidence type="ECO:0000256" key="7">
    <source>
        <dbReference type="ARBA" id="ARBA00023242"/>
    </source>
</evidence>
<protein>
    <recommendedName>
        <fullName evidence="9">Inner centromere protein ARK-binding domain-containing protein</fullName>
    </recommendedName>
</protein>
<evidence type="ECO:0000256" key="3">
    <source>
        <dbReference type="ARBA" id="ARBA00010042"/>
    </source>
</evidence>
<feature type="compositionally biased region" description="Low complexity" evidence="8">
    <location>
        <begin position="213"/>
        <end position="228"/>
    </location>
</feature>
<keyword evidence="6" id="KW-0206">Cytoskeleton</keyword>
<keyword evidence="5" id="KW-0159">Chromosome partition</keyword>
<feature type="compositionally biased region" description="Low complexity" evidence="8">
    <location>
        <begin position="519"/>
        <end position="534"/>
    </location>
</feature>
<feature type="compositionally biased region" description="Pro residues" evidence="8">
    <location>
        <begin position="1188"/>
        <end position="1197"/>
    </location>
</feature>
<keyword evidence="11" id="KW-1185">Reference proteome</keyword>
<evidence type="ECO:0000313" key="10">
    <source>
        <dbReference type="EMBL" id="KAF2036752.1"/>
    </source>
</evidence>
<feature type="region of interest" description="Disordered" evidence="8">
    <location>
        <begin position="350"/>
        <end position="369"/>
    </location>
</feature>
<evidence type="ECO:0000259" key="9">
    <source>
        <dbReference type="Pfam" id="PF03941"/>
    </source>
</evidence>
<comment type="subcellular location">
    <subcellularLocation>
        <location evidence="2">Cytoplasm</location>
        <location evidence="2">Cytoskeleton</location>
        <location evidence="2">Spindle</location>
    </subcellularLocation>
    <subcellularLocation>
        <location evidence="1">Nucleus</location>
    </subcellularLocation>
</comment>
<organism evidence="10 11">
    <name type="scientific">Setomelanomma holmii</name>
    <dbReference type="NCBI Taxonomy" id="210430"/>
    <lineage>
        <taxon>Eukaryota</taxon>
        <taxon>Fungi</taxon>
        <taxon>Dikarya</taxon>
        <taxon>Ascomycota</taxon>
        <taxon>Pezizomycotina</taxon>
        <taxon>Dothideomycetes</taxon>
        <taxon>Pleosporomycetidae</taxon>
        <taxon>Pleosporales</taxon>
        <taxon>Pleosporineae</taxon>
        <taxon>Phaeosphaeriaceae</taxon>
        <taxon>Setomelanomma</taxon>
    </lineage>
</organism>
<dbReference type="Proteomes" id="UP000799777">
    <property type="component" value="Unassembled WGS sequence"/>
</dbReference>
<sequence>MAARSKAPTVGSAGWILEERHQSNDLVSQELEDFGFSVRNELEWLNEHMADVFADNGQHNLEVFKTPGKLRGKTPRTARKKAAEPRQVNRRAYPSISSTDSWQPLASLLAANAQNKPSPAEQSLRNNLQKATKARFQIAEDENAVRVQSPAAKTPIARQLFSKAFSTGKENVDSSFHADVFDEPSTRPTTAPWSPVHSTQDTVMSSQADDVFSPPRTQSTQPTQATQSFRHSVHESDDERRDTGDSFVSAKEAFGSKHASRENLRAKGDDAMDVDDEKADTSRSDAQDTVIRHELSLAGDHGDDDMHDIPDFPEPPRVMSEQYSISAEAHDALDTAHLRAHAPDPKTLFASEASTTPAGHPPALPEDASHDDTVVHHEVDEQMDIDDDVRSPSDNSSPVKPLVRKSSLTFASLPAREPLLAKKSMGNRVSRTSHVDPSKARSSQMGRYTGGKSLGGSQLAQPAEKHHDEMDTDDERPTLQREESETTKIHNKTTTQRLFERINMLKQQNEAPKRISQNILSSQSSQPQSFTSAQSKEDVPPVQPTQPAYPNLPAATPGPEDDDEDDWISPVRTAPAPNPARPALSKSHTADSRPSPAKPMSSKLISVSNPDLSTVVESTTPAGSPAGKKYMDGPLSASKAKFYSALRAAKEKIIGSSATSAQVKLDALSESPARPRLQATDSSDDIFGSPKRTEKPGIFSHLRSPSKESNKSTRSTKIAAMPGSPVKDNGRRTRSSTERQKQKDKEAQDKDARQKQRAEDKLREMREKEQAKATLHHQKSKGNLTKTPSAMASSSSLRQPAQVSTATKTPTSTLLQQQPVSRPGVPRTNTASSRDQDVDSADEMPPPPPPKSLLPTTKTTKAALREPRKLGKPSSKEALPKAKAPQKIMVNLNSSRYGQAPPPAARPAPTAASKPLPAAPSMTAKTNAPAPRPATSASNRPASAMSGKAGHASRTAPVAKPAAPRVVRPQPQAMEKPKAPVQQPRADLPTNRPVSRMQTVQDANRIVVPPINPAKPPTKRPFQPENDETLHRPAKRPSQQAKMNPITPGHAHAQFAKGKIPFAESAPTQKTPTIQYPNGDDIKLPEIMTDSEDEDSENEFEQPSWVNTPNLREMLTNQQLMDPEQIFGPIAPLNMEAVFPNKERHKRFRERTSSAFWANDQVTEEEKRKEREARERLVRDGAWTYNPSPRPAAGPSR</sequence>
<feature type="compositionally biased region" description="Basic and acidic residues" evidence="8">
    <location>
        <begin position="463"/>
        <end position="488"/>
    </location>
</feature>
<evidence type="ECO:0000256" key="4">
    <source>
        <dbReference type="ARBA" id="ARBA00022490"/>
    </source>
</evidence>
<evidence type="ECO:0000256" key="6">
    <source>
        <dbReference type="ARBA" id="ARBA00023212"/>
    </source>
</evidence>
<feature type="region of interest" description="Disordered" evidence="8">
    <location>
        <begin position="419"/>
        <end position="497"/>
    </location>
</feature>
<feature type="compositionally biased region" description="Polar residues" evidence="8">
    <location>
        <begin position="1066"/>
        <end position="1076"/>
    </location>
</feature>
<feature type="region of interest" description="Disordered" evidence="8">
    <location>
        <begin position="179"/>
        <end position="317"/>
    </location>
</feature>
<feature type="compositionally biased region" description="Polar residues" evidence="8">
    <location>
        <begin position="186"/>
        <end position="208"/>
    </location>
</feature>
<dbReference type="PANTHER" id="PTHR13142">
    <property type="entry name" value="INNER CENTROMERE PROTEIN"/>
    <property type="match status" value="1"/>
</dbReference>
<feature type="compositionally biased region" description="Basic and acidic residues" evidence="8">
    <location>
        <begin position="1164"/>
        <end position="1179"/>
    </location>
</feature>
<feature type="compositionally biased region" description="Polar residues" evidence="8">
    <location>
        <begin position="603"/>
        <end position="622"/>
    </location>
</feature>
<dbReference type="GO" id="GO:0005819">
    <property type="term" value="C:spindle"/>
    <property type="evidence" value="ECO:0007669"/>
    <property type="project" value="UniProtKB-SubCell"/>
</dbReference>
<dbReference type="Pfam" id="PF03941">
    <property type="entry name" value="INCENP_ARK-bind"/>
    <property type="match status" value="1"/>
</dbReference>
<feature type="region of interest" description="Disordered" evidence="8">
    <location>
        <begin position="1149"/>
        <end position="1197"/>
    </location>
</feature>
<dbReference type="AlphaFoldDB" id="A0A9P4LUF6"/>
<evidence type="ECO:0000256" key="1">
    <source>
        <dbReference type="ARBA" id="ARBA00004123"/>
    </source>
</evidence>
<dbReference type="GO" id="GO:0007059">
    <property type="term" value="P:chromosome segregation"/>
    <property type="evidence" value="ECO:0007669"/>
    <property type="project" value="UniProtKB-KW"/>
</dbReference>
<name>A0A9P4LUF6_9PLEO</name>
<proteinExistence type="inferred from homology"/>
<feature type="compositionally biased region" description="Basic and acidic residues" evidence="8">
    <location>
        <begin position="232"/>
        <end position="244"/>
    </location>
</feature>
<evidence type="ECO:0000256" key="2">
    <source>
        <dbReference type="ARBA" id="ARBA00004186"/>
    </source>
</evidence>
<dbReference type="PANTHER" id="PTHR13142:SF1">
    <property type="entry name" value="INNER CENTROMERE PROTEIN"/>
    <property type="match status" value="1"/>
</dbReference>
<feature type="compositionally biased region" description="Basic and acidic residues" evidence="8">
    <location>
        <begin position="279"/>
        <end position="295"/>
    </location>
</feature>
<evidence type="ECO:0000256" key="5">
    <source>
        <dbReference type="ARBA" id="ARBA00022829"/>
    </source>
</evidence>
<dbReference type="GO" id="GO:0005634">
    <property type="term" value="C:nucleus"/>
    <property type="evidence" value="ECO:0007669"/>
    <property type="project" value="UniProtKB-SubCell"/>
</dbReference>
<reference evidence="10" key="1">
    <citation type="journal article" date="2020" name="Stud. Mycol.">
        <title>101 Dothideomycetes genomes: a test case for predicting lifestyles and emergence of pathogens.</title>
        <authorList>
            <person name="Haridas S."/>
            <person name="Albert R."/>
            <person name="Binder M."/>
            <person name="Bloem J."/>
            <person name="Labutti K."/>
            <person name="Salamov A."/>
            <person name="Andreopoulos B."/>
            <person name="Baker S."/>
            <person name="Barry K."/>
            <person name="Bills G."/>
            <person name="Bluhm B."/>
            <person name="Cannon C."/>
            <person name="Castanera R."/>
            <person name="Culley D."/>
            <person name="Daum C."/>
            <person name="Ezra D."/>
            <person name="Gonzalez J."/>
            <person name="Henrissat B."/>
            <person name="Kuo A."/>
            <person name="Liang C."/>
            <person name="Lipzen A."/>
            <person name="Lutzoni F."/>
            <person name="Magnuson J."/>
            <person name="Mondo S."/>
            <person name="Nolan M."/>
            <person name="Ohm R."/>
            <person name="Pangilinan J."/>
            <person name="Park H.-J."/>
            <person name="Ramirez L."/>
            <person name="Alfaro M."/>
            <person name="Sun H."/>
            <person name="Tritt A."/>
            <person name="Yoshinaga Y."/>
            <person name="Zwiers L.-H."/>
            <person name="Turgeon B."/>
            <person name="Goodwin S."/>
            <person name="Spatafora J."/>
            <person name="Crous P."/>
            <person name="Grigoriev I."/>
        </authorList>
    </citation>
    <scope>NUCLEOTIDE SEQUENCE</scope>
    <source>
        <strain evidence="10">CBS 110217</strain>
    </source>
</reference>
<evidence type="ECO:0000256" key="8">
    <source>
        <dbReference type="SAM" id="MobiDB-lite"/>
    </source>
</evidence>
<keyword evidence="7" id="KW-0539">Nucleus</keyword>
<feature type="compositionally biased region" description="Basic and acidic residues" evidence="8">
    <location>
        <begin position="863"/>
        <end position="880"/>
    </location>
</feature>
<comment type="caution">
    <text evidence="10">The sequence shown here is derived from an EMBL/GenBank/DDBJ whole genome shotgun (WGS) entry which is preliminary data.</text>
</comment>
<accession>A0A9P4LUF6</accession>
<feature type="domain" description="Inner centromere protein ARK-binding" evidence="9">
    <location>
        <begin position="1086"/>
        <end position="1139"/>
    </location>
</feature>
<feature type="region of interest" description="Disordered" evidence="8">
    <location>
        <begin position="383"/>
        <end position="402"/>
    </location>
</feature>
<feature type="region of interest" description="Disordered" evidence="8">
    <location>
        <begin position="68"/>
        <end position="99"/>
    </location>
</feature>